<dbReference type="FunFam" id="3.30.70.1230:FF:000050">
    <property type="entry name" value="Guanylate cyclase"/>
    <property type="match status" value="1"/>
</dbReference>
<dbReference type="GO" id="GO:0007606">
    <property type="term" value="P:sensory perception of chemical stimulus"/>
    <property type="evidence" value="ECO:0007669"/>
    <property type="project" value="UniProtKB-ARBA"/>
</dbReference>
<evidence type="ECO:0000256" key="7">
    <source>
        <dbReference type="ARBA" id="ARBA00022729"/>
    </source>
</evidence>
<feature type="signal peptide" evidence="15">
    <location>
        <begin position="1"/>
        <end position="17"/>
    </location>
</feature>
<dbReference type="SUPFAM" id="SSF56112">
    <property type="entry name" value="Protein kinase-like (PK-like)"/>
    <property type="match status" value="1"/>
</dbReference>
<gene>
    <name evidence="18" type="ORF">QR680_014114</name>
</gene>
<dbReference type="GO" id="GO:0004672">
    <property type="term" value="F:protein kinase activity"/>
    <property type="evidence" value="ECO:0007669"/>
    <property type="project" value="InterPro"/>
</dbReference>
<dbReference type="InterPro" id="IPR011009">
    <property type="entry name" value="Kinase-like_dom_sf"/>
</dbReference>
<keyword evidence="5" id="KW-1003">Cell membrane</keyword>
<dbReference type="InterPro" id="IPR028082">
    <property type="entry name" value="Peripla_BP_I"/>
</dbReference>
<reference evidence="18" key="1">
    <citation type="submission" date="2023-06" db="EMBL/GenBank/DDBJ databases">
        <title>Genomic analysis of the entomopathogenic nematode Steinernema hermaphroditum.</title>
        <authorList>
            <person name="Schwarz E.M."/>
            <person name="Heppert J.K."/>
            <person name="Baniya A."/>
            <person name="Schwartz H.T."/>
            <person name="Tan C.-H."/>
            <person name="Antoshechkin I."/>
            <person name="Sternberg P.W."/>
            <person name="Goodrich-Blair H."/>
            <person name="Dillman A.R."/>
        </authorList>
    </citation>
    <scope>NUCLEOTIDE SEQUENCE</scope>
    <source>
        <strain evidence="18">PS9179</strain>
        <tissue evidence="18">Whole animal</tissue>
    </source>
</reference>
<evidence type="ECO:0000256" key="12">
    <source>
        <dbReference type="ARBA" id="ARBA00023239"/>
    </source>
</evidence>
<comment type="caution">
    <text evidence="18">The sequence shown here is derived from an EMBL/GenBank/DDBJ whole genome shotgun (WGS) entry which is preliminary data.</text>
</comment>
<keyword evidence="19" id="KW-1185">Reference proteome</keyword>
<keyword evidence="12" id="KW-0456">Lyase</keyword>
<keyword evidence="13" id="KW-0141">cGMP biosynthesis</keyword>
<dbReference type="PROSITE" id="PS50011">
    <property type="entry name" value="PROTEIN_KINASE_DOM"/>
    <property type="match status" value="1"/>
</dbReference>
<keyword evidence="6 14" id="KW-0812">Transmembrane</keyword>
<organism evidence="18 19">
    <name type="scientific">Steinernema hermaphroditum</name>
    <dbReference type="NCBI Taxonomy" id="289476"/>
    <lineage>
        <taxon>Eukaryota</taxon>
        <taxon>Metazoa</taxon>
        <taxon>Ecdysozoa</taxon>
        <taxon>Nematoda</taxon>
        <taxon>Chromadorea</taxon>
        <taxon>Rhabditida</taxon>
        <taxon>Tylenchina</taxon>
        <taxon>Panagrolaimomorpha</taxon>
        <taxon>Strongyloidoidea</taxon>
        <taxon>Steinernematidae</taxon>
        <taxon>Steinernema</taxon>
    </lineage>
</organism>
<evidence type="ECO:0000259" key="17">
    <source>
        <dbReference type="PROSITE" id="PS50125"/>
    </source>
</evidence>
<keyword evidence="9 14" id="KW-1133">Transmembrane helix</keyword>
<evidence type="ECO:0000313" key="19">
    <source>
        <dbReference type="Proteomes" id="UP001175271"/>
    </source>
</evidence>
<evidence type="ECO:0000259" key="16">
    <source>
        <dbReference type="PROSITE" id="PS50011"/>
    </source>
</evidence>
<keyword evidence="7 15" id="KW-0732">Signal</keyword>
<evidence type="ECO:0000256" key="8">
    <source>
        <dbReference type="ARBA" id="ARBA00022741"/>
    </source>
</evidence>
<name>A0AA39IAC9_9BILA</name>
<dbReference type="GO" id="GO:0005886">
    <property type="term" value="C:plasma membrane"/>
    <property type="evidence" value="ECO:0007669"/>
    <property type="project" value="UniProtKB-SubCell"/>
</dbReference>
<evidence type="ECO:0000256" key="4">
    <source>
        <dbReference type="ARBA" id="ARBA00012202"/>
    </source>
</evidence>
<evidence type="ECO:0000256" key="3">
    <source>
        <dbReference type="ARBA" id="ARBA00004236"/>
    </source>
</evidence>
<comment type="catalytic activity">
    <reaction evidence="1">
        <text>GTP = 3',5'-cyclic GMP + diphosphate</text>
        <dbReference type="Rhea" id="RHEA:13665"/>
        <dbReference type="ChEBI" id="CHEBI:33019"/>
        <dbReference type="ChEBI" id="CHEBI:37565"/>
        <dbReference type="ChEBI" id="CHEBI:57746"/>
        <dbReference type="EC" id="4.6.1.2"/>
    </reaction>
</comment>
<dbReference type="SUPFAM" id="SSF55073">
    <property type="entry name" value="Nucleotide cyclase"/>
    <property type="match status" value="1"/>
</dbReference>
<dbReference type="AlphaFoldDB" id="A0AA39IAC9"/>
<dbReference type="CDD" id="cd07302">
    <property type="entry name" value="CHD"/>
    <property type="match status" value="1"/>
</dbReference>
<accession>A0AA39IAC9</accession>
<evidence type="ECO:0000256" key="6">
    <source>
        <dbReference type="ARBA" id="ARBA00022692"/>
    </source>
</evidence>
<feature type="chain" id="PRO_5041414697" description="guanylate cyclase" evidence="15">
    <location>
        <begin position="18"/>
        <end position="1025"/>
    </location>
</feature>
<keyword evidence="10 14" id="KW-0472">Membrane</keyword>
<protein>
    <recommendedName>
        <fullName evidence="4">guanylate cyclase</fullName>
        <ecNumber evidence="4">4.6.1.2</ecNumber>
    </recommendedName>
</protein>
<dbReference type="GO" id="GO:0004383">
    <property type="term" value="F:guanylate cyclase activity"/>
    <property type="evidence" value="ECO:0007669"/>
    <property type="project" value="UniProtKB-EC"/>
</dbReference>
<evidence type="ECO:0000256" key="10">
    <source>
        <dbReference type="ARBA" id="ARBA00023136"/>
    </source>
</evidence>
<evidence type="ECO:0000256" key="9">
    <source>
        <dbReference type="ARBA" id="ARBA00022989"/>
    </source>
</evidence>
<dbReference type="Gene3D" id="1.10.510.10">
    <property type="entry name" value="Transferase(Phosphotransferase) domain 1"/>
    <property type="match status" value="1"/>
</dbReference>
<dbReference type="GO" id="GO:0035556">
    <property type="term" value="P:intracellular signal transduction"/>
    <property type="evidence" value="ECO:0007669"/>
    <property type="project" value="InterPro"/>
</dbReference>
<dbReference type="GO" id="GO:0007168">
    <property type="term" value="P:receptor guanylyl cyclase signaling pathway"/>
    <property type="evidence" value="ECO:0007669"/>
    <property type="project" value="TreeGrafter"/>
</dbReference>
<evidence type="ECO:0000313" key="18">
    <source>
        <dbReference type="EMBL" id="KAK0419382.1"/>
    </source>
</evidence>
<dbReference type="InterPro" id="IPR001054">
    <property type="entry name" value="A/G_cyclase"/>
</dbReference>
<feature type="domain" description="Guanylate cyclase" evidence="17">
    <location>
        <begin position="842"/>
        <end position="972"/>
    </location>
</feature>
<evidence type="ECO:0000256" key="13">
    <source>
        <dbReference type="ARBA" id="ARBA00023293"/>
    </source>
</evidence>
<evidence type="ECO:0000256" key="15">
    <source>
        <dbReference type="SAM" id="SignalP"/>
    </source>
</evidence>
<evidence type="ECO:0000256" key="1">
    <source>
        <dbReference type="ARBA" id="ARBA00001436"/>
    </source>
</evidence>
<dbReference type="PROSITE" id="PS50125">
    <property type="entry name" value="GUANYLATE_CYCLASE_2"/>
    <property type="match status" value="1"/>
</dbReference>
<dbReference type="Gene3D" id="3.30.70.1230">
    <property type="entry name" value="Nucleotide cyclase"/>
    <property type="match status" value="1"/>
</dbReference>
<dbReference type="PANTHER" id="PTHR11920">
    <property type="entry name" value="GUANYLYL CYCLASE"/>
    <property type="match status" value="1"/>
</dbReference>
<feature type="transmembrane region" description="Helical" evidence="14">
    <location>
        <begin position="416"/>
        <end position="439"/>
    </location>
</feature>
<dbReference type="SMART" id="SM00044">
    <property type="entry name" value="CYCc"/>
    <property type="match status" value="1"/>
</dbReference>
<dbReference type="SMART" id="SM00220">
    <property type="entry name" value="S_TKc"/>
    <property type="match status" value="1"/>
</dbReference>
<dbReference type="EMBL" id="JAUCMV010000002">
    <property type="protein sequence ID" value="KAK0419382.1"/>
    <property type="molecule type" value="Genomic_DNA"/>
</dbReference>
<dbReference type="SUPFAM" id="SSF53822">
    <property type="entry name" value="Periplasmic binding protein-like I"/>
    <property type="match status" value="1"/>
</dbReference>
<dbReference type="GO" id="GO:0001653">
    <property type="term" value="F:peptide receptor activity"/>
    <property type="evidence" value="ECO:0007669"/>
    <property type="project" value="TreeGrafter"/>
</dbReference>
<dbReference type="Gene3D" id="3.40.50.2300">
    <property type="match status" value="1"/>
</dbReference>
<evidence type="ECO:0000256" key="14">
    <source>
        <dbReference type="SAM" id="Phobius"/>
    </source>
</evidence>
<dbReference type="GO" id="GO:0004016">
    <property type="term" value="F:adenylate cyclase activity"/>
    <property type="evidence" value="ECO:0007669"/>
    <property type="project" value="TreeGrafter"/>
</dbReference>
<comment type="subcellular location">
    <subcellularLocation>
        <location evidence="3">Cell membrane</location>
    </subcellularLocation>
    <subcellularLocation>
        <location evidence="2">Membrane</location>
        <topology evidence="2">Single-pass membrane protein</topology>
    </subcellularLocation>
</comment>
<dbReference type="PANTHER" id="PTHR11920:SF355">
    <property type="entry name" value="RECEPTOR-TYPE GUANYLATE CYCLASE GCY-10-RELATED"/>
    <property type="match status" value="1"/>
</dbReference>
<sequence>MGLASLLLLSLPILIHSEIRLGLIESDPNLIRVCDHAIQKALADGVCHDPIVLINASGCVESKGPEAAEGTANAARLFFEENIVGIISSRCSDESWEISRLSYFENIPVINRIGSCRSLLNNQQNPTIVAAPITTVVGFAKAIAMIMQRYRFTSVTLVGPEVPLHRDNFPLHHEVGDQLNAQYNFNTSTSDIGEGRTTDEFLASIDLNSRFIVFIGDTKSAGQFYRKIDLNIVVSSEFLIVFACEDTPMMCVSESKSQIRSSKTLLLTYNYDQGMETYNEIMKAVAVDPILHMEVLATYDSCYTFCYGTSLTAPSNGLQFSQSLRGMTVGPQSRRLVFDETPAILRSYALYKLDETFDNFTKIADFTSQPVASCSPAMVSTCFDMLFESANQHDYSPSDRNLSDCSFKGINCANNYALPVSVSAVAAIIVLLGLGFYCYRRRMRLEIYRLHWKIPQKDFKIIDNPTGGVKSNSKAKYTKRRNIDSYILMGSTKAEYVELVQREKVSFTKEELQLLFDLKKASHDNLAKFLGVHYNETHRFLFMHTFVDRATLDDILKNIENSGKRFGMDYEGIDPTDPFIDHESLPGEDLSVDMMFKSGFVHDIIKGLTYLHRSVGPHGWLSTHTCLIDSNWVLKLTNFGIGQLLNKYTERGLLLTEKNIPYSHYVAIAPEHLKNLRIGTVYPKASKEGDVYSLGIIACQILFDVDPYTDSMLLTQDVLMQIGQDLLTPTLPQTTSQFEEKLKGFIVPCLLRDPRSRWTLRSVADGFNKVFQKSRGNLVDQMLQRNAQYASQLETTVNLRTQELQGAQLTTYKLLCELLPRSVADKLRMGIKVEPRSYDSATVLFCQICQFQHFLTHSTADQVIRFLNNVFTLFDEVIRNEDAYKVETTGETYMVASGVPTENENRHVFIIADIALKIREATHHYSDYKPPDWKLEVRMGFHCGPIATGVIGLKSPRYCLFGDTVNFASRMQSNCAPNQIQLSEVTANMLIDCDKYTLTRRGVVKVKGKGNVNTYWLNEHTEIKE</sequence>
<proteinExistence type="predicted"/>
<feature type="domain" description="Protein kinase" evidence="16">
    <location>
        <begin position="426"/>
        <end position="771"/>
    </location>
</feature>
<dbReference type="EC" id="4.6.1.2" evidence="4"/>
<dbReference type="InterPro" id="IPR029787">
    <property type="entry name" value="Nucleotide_cyclase"/>
</dbReference>
<evidence type="ECO:0000256" key="11">
    <source>
        <dbReference type="ARBA" id="ARBA00023180"/>
    </source>
</evidence>
<keyword evidence="8" id="KW-0547">Nucleotide-binding</keyword>
<dbReference type="GO" id="GO:0005524">
    <property type="term" value="F:ATP binding"/>
    <property type="evidence" value="ECO:0007669"/>
    <property type="project" value="InterPro"/>
</dbReference>
<evidence type="ECO:0000256" key="5">
    <source>
        <dbReference type="ARBA" id="ARBA00022475"/>
    </source>
</evidence>
<dbReference type="InterPro" id="IPR001245">
    <property type="entry name" value="Ser-Thr/Tyr_kinase_cat_dom"/>
</dbReference>
<dbReference type="InterPro" id="IPR050401">
    <property type="entry name" value="Cyclic_nucleotide_synthase"/>
</dbReference>
<dbReference type="Proteomes" id="UP001175271">
    <property type="component" value="Unassembled WGS sequence"/>
</dbReference>
<dbReference type="InterPro" id="IPR000719">
    <property type="entry name" value="Prot_kinase_dom"/>
</dbReference>
<keyword evidence="11" id="KW-0325">Glycoprotein</keyword>
<evidence type="ECO:0000256" key="2">
    <source>
        <dbReference type="ARBA" id="ARBA00004167"/>
    </source>
</evidence>
<dbReference type="Pfam" id="PF00211">
    <property type="entry name" value="Guanylate_cyc"/>
    <property type="match status" value="1"/>
</dbReference>
<dbReference type="Pfam" id="PF07714">
    <property type="entry name" value="PK_Tyr_Ser-Thr"/>
    <property type="match status" value="1"/>
</dbReference>